<accession>A0A4R2RG21</accession>
<dbReference type="Proteomes" id="UP000295050">
    <property type="component" value="Unassembled WGS sequence"/>
</dbReference>
<organism evidence="1 2">
    <name type="scientific">Rhodovulum bhavnagarense</name>
    <dbReference type="NCBI Taxonomy" id="992286"/>
    <lineage>
        <taxon>Bacteria</taxon>
        <taxon>Pseudomonadati</taxon>
        <taxon>Pseudomonadota</taxon>
        <taxon>Alphaproteobacteria</taxon>
        <taxon>Rhodobacterales</taxon>
        <taxon>Paracoccaceae</taxon>
        <taxon>Rhodovulum</taxon>
    </lineage>
</organism>
<evidence type="ECO:0000313" key="2">
    <source>
        <dbReference type="Proteomes" id="UP000295050"/>
    </source>
</evidence>
<gene>
    <name evidence="1" type="ORF">EV663_104106</name>
</gene>
<dbReference type="RefSeq" id="WP_132950995.1">
    <property type="nucleotide sequence ID" value="NZ_SLXU01000004.1"/>
</dbReference>
<proteinExistence type="predicted"/>
<evidence type="ECO:0008006" key="3">
    <source>
        <dbReference type="Google" id="ProtNLM"/>
    </source>
</evidence>
<protein>
    <recommendedName>
        <fullName evidence="3">GAF domain-containing protein</fullName>
    </recommendedName>
</protein>
<evidence type="ECO:0000313" key="1">
    <source>
        <dbReference type="EMBL" id="TCP61654.1"/>
    </source>
</evidence>
<dbReference type="OrthoDB" id="7881784at2"/>
<dbReference type="AlphaFoldDB" id="A0A4R2RG21"/>
<name>A0A4R2RG21_9RHOB</name>
<reference evidence="1 2" key="1">
    <citation type="submission" date="2019-03" db="EMBL/GenBank/DDBJ databases">
        <title>Genomic Encyclopedia of Type Strains, Phase IV (KMG-IV): sequencing the most valuable type-strain genomes for metagenomic binning, comparative biology and taxonomic classification.</title>
        <authorList>
            <person name="Goeker M."/>
        </authorList>
    </citation>
    <scope>NUCLEOTIDE SEQUENCE [LARGE SCALE GENOMIC DNA]</scope>
    <source>
        <strain evidence="1 2">DSM 24766</strain>
    </source>
</reference>
<dbReference type="SUPFAM" id="SSF55781">
    <property type="entry name" value="GAF domain-like"/>
    <property type="match status" value="1"/>
</dbReference>
<comment type="caution">
    <text evidence="1">The sequence shown here is derived from an EMBL/GenBank/DDBJ whole genome shotgun (WGS) entry which is preliminary data.</text>
</comment>
<sequence length="182" mass="20468">MTNKKGAFEVVDAASARSKALVADLLVMTETGDFYLNKACEALARLRGATHAFVILVHSDQFFLVGRYGYVQNAYTLPQNIQPDWKGEEQIELLNPATDFDGFDDLPEEFKVHHYVHLAPMRVEGTPVGFVGLANIDPMPPATPDQRIALDLVRDMVVERLRQHHLLKRHTRELFGILQGDS</sequence>
<dbReference type="EMBL" id="SLXU01000004">
    <property type="protein sequence ID" value="TCP61654.1"/>
    <property type="molecule type" value="Genomic_DNA"/>
</dbReference>
<keyword evidence="2" id="KW-1185">Reference proteome</keyword>